<evidence type="ECO:0000313" key="2">
    <source>
        <dbReference type="EMBL" id="AKQ67730.1"/>
    </source>
</evidence>
<sequence>MEGRRPHCHPLQGLGPLALPPCPTRRVARPGRTPSGGAVHARDC</sequence>
<proteinExistence type="predicted"/>
<reference evidence="2 3" key="1">
    <citation type="journal article" date="2016" name="PLoS ONE">
        <title>Complete Genome Sequence and Comparative Genomics of a Novel Myxobacterium Myxococcus hansupus.</title>
        <authorList>
            <person name="Sharma G."/>
            <person name="Narwani T."/>
            <person name="Subramanian S."/>
        </authorList>
    </citation>
    <scope>NUCLEOTIDE SEQUENCE [LARGE SCALE GENOMIC DNA]</scope>
    <source>
        <strain evidence="3">mixupus</strain>
    </source>
</reference>
<dbReference type="Proteomes" id="UP000009026">
    <property type="component" value="Chromosome"/>
</dbReference>
<organism evidence="2 3">
    <name type="scientific">Pseudomyxococcus hansupus</name>
    <dbReference type="NCBI Taxonomy" id="1297742"/>
    <lineage>
        <taxon>Bacteria</taxon>
        <taxon>Pseudomonadati</taxon>
        <taxon>Myxococcota</taxon>
        <taxon>Myxococcia</taxon>
        <taxon>Myxococcales</taxon>
        <taxon>Cystobacterineae</taxon>
        <taxon>Myxococcaceae</taxon>
        <taxon>Pseudomyxococcus</taxon>
    </lineage>
</organism>
<name>A0A0H4X251_9BACT</name>
<dbReference type="AlphaFoldDB" id="A0A0H4X251"/>
<accession>A0A0H4X251</accession>
<evidence type="ECO:0000313" key="3">
    <source>
        <dbReference type="Proteomes" id="UP000009026"/>
    </source>
</evidence>
<gene>
    <name evidence="2" type="ORF">A176_004642</name>
</gene>
<keyword evidence="3" id="KW-1185">Reference proteome</keyword>
<evidence type="ECO:0000256" key="1">
    <source>
        <dbReference type="SAM" id="MobiDB-lite"/>
    </source>
</evidence>
<protein>
    <submittedName>
        <fullName evidence="2">Uncharacterized protein</fullName>
    </submittedName>
</protein>
<dbReference type="EMBL" id="CP012109">
    <property type="protein sequence ID" value="AKQ67730.1"/>
    <property type="molecule type" value="Genomic_DNA"/>
</dbReference>
<dbReference type="KEGG" id="mym:A176_004642"/>
<feature type="region of interest" description="Disordered" evidence="1">
    <location>
        <begin position="1"/>
        <end position="44"/>
    </location>
</feature>